<dbReference type="InterPro" id="IPR043472">
    <property type="entry name" value="Macro_dom-like"/>
</dbReference>
<name>A0ABM0K507_APLCA</name>
<dbReference type="Pfam" id="PF00644">
    <property type="entry name" value="PARP"/>
    <property type="match status" value="1"/>
</dbReference>
<dbReference type="Pfam" id="PF01661">
    <property type="entry name" value="Macro"/>
    <property type="match status" value="1"/>
</dbReference>
<gene>
    <name evidence="11" type="primary">LOC101854754</name>
</gene>
<evidence type="ECO:0000313" key="11">
    <source>
        <dbReference type="RefSeq" id="XP_005108913.1"/>
    </source>
</evidence>
<dbReference type="PANTHER" id="PTHR14453:SF67">
    <property type="entry name" value="POLY [ADP-RIBOSE] POLYMERASE"/>
    <property type="match status" value="1"/>
</dbReference>
<dbReference type="GeneID" id="101854754"/>
<evidence type="ECO:0000256" key="4">
    <source>
        <dbReference type="ARBA" id="ARBA00023027"/>
    </source>
</evidence>
<dbReference type="RefSeq" id="XP_005108913.1">
    <property type="nucleotide sequence ID" value="XM_005108856.3"/>
</dbReference>
<evidence type="ECO:0000259" key="9">
    <source>
        <dbReference type="PROSITE" id="PS51154"/>
    </source>
</evidence>
<evidence type="ECO:0000256" key="6">
    <source>
        <dbReference type="RuleBase" id="RU362114"/>
    </source>
</evidence>
<dbReference type="EC" id="2.4.2.-" evidence="6"/>
<keyword evidence="4 6" id="KW-0520">NAD</keyword>
<protein>
    <recommendedName>
        <fullName evidence="6">Poly [ADP-ribose] polymerase</fullName>
        <shortName evidence="6">PARP</shortName>
        <ecNumber evidence="6">2.4.2.-</ecNumber>
    </recommendedName>
</protein>
<dbReference type="SUPFAM" id="SSF52949">
    <property type="entry name" value="Macro domain-like"/>
    <property type="match status" value="1"/>
</dbReference>
<dbReference type="PANTHER" id="PTHR14453">
    <property type="entry name" value="PARP/ZINC FINGER CCCH TYPE DOMAIN CONTAINING PROTEIN"/>
    <property type="match status" value="1"/>
</dbReference>
<keyword evidence="10" id="KW-1185">Reference proteome</keyword>
<dbReference type="InterPro" id="IPR052056">
    <property type="entry name" value="Mono-ARTD/PARP"/>
</dbReference>
<dbReference type="Gene3D" id="3.90.228.10">
    <property type="match status" value="1"/>
</dbReference>
<feature type="domain" description="Macro" evidence="9">
    <location>
        <begin position="791"/>
        <end position="976"/>
    </location>
</feature>
<feature type="domain" description="PARP catalytic" evidence="8">
    <location>
        <begin position="1138"/>
        <end position="1413"/>
    </location>
</feature>
<keyword evidence="2 6" id="KW-0328">Glycosyltransferase</keyword>
<dbReference type="PROSITE" id="PS51154">
    <property type="entry name" value="MACRO"/>
    <property type="match status" value="1"/>
</dbReference>
<accession>A0ABM0K507</accession>
<proteinExistence type="predicted"/>
<feature type="region of interest" description="Disordered" evidence="7">
    <location>
        <begin position="316"/>
        <end position="378"/>
    </location>
</feature>
<feature type="compositionally biased region" description="Polar residues" evidence="7">
    <location>
        <begin position="366"/>
        <end position="378"/>
    </location>
</feature>
<dbReference type="InterPro" id="IPR012317">
    <property type="entry name" value="Poly(ADP-ribose)pol_cat_dom"/>
</dbReference>
<dbReference type="InterPro" id="IPR002589">
    <property type="entry name" value="Macro_dom"/>
</dbReference>
<dbReference type="Proteomes" id="UP000694888">
    <property type="component" value="Unplaced"/>
</dbReference>
<evidence type="ECO:0000256" key="3">
    <source>
        <dbReference type="ARBA" id="ARBA00022679"/>
    </source>
</evidence>
<reference evidence="11" key="1">
    <citation type="submission" date="2025-08" db="UniProtKB">
        <authorList>
            <consortium name="RefSeq"/>
        </authorList>
    </citation>
    <scope>IDENTIFICATION</scope>
</reference>
<evidence type="ECO:0000256" key="5">
    <source>
        <dbReference type="ARBA" id="ARBA00023242"/>
    </source>
</evidence>
<dbReference type="SUPFAM" id="SSF56399">
    <property type="entry name" value="ADP-ribosylation"/>
    <property type="match status" value="1"/>
</dbReference>
<dbReference type="PROSITE" id="PS51059">
    <property type="entry name" value="PARP_CATALYTIC"/>
    <property type="match status" value="1"/>
</dbReference>
<keyword evidence="5" id="KW-0539">Nucleus</keyword>
<evidence type="ECO:0000313" key="10">
    <source>
        <dbReference type="Proteomes" id="UP000694888"/>
    </source>
</evidence>
<evidence type="ECO:0000256" key="7">
    <source>
        <dbReference type="SAM" id="MobiDB-lite"/>
    </source>
</evidence>
<comment type="subcellular location">
    <subcellularLocation>
        <location evidence="1">Nucleus</location>
    </subcellularLocation>
</comment>
<evidence type="ECO:0000259" key="8">
    <source>
        <dbReference type="PROSITE" id="PS51059"/>
    </source>
</evidence>
<keyword evidence="3 6" id="KW-0808">Transferase</keyword>
<dbReference type="Gene3D" id="3.40.220.10">
    <property type="entry name" value="Leucine Aminopeptidase, subunit E, domain 1"/>
    <property type="match status" value="1"/>
</dbReference>
<organism evidence="10 11">
    <name type="scientific">Aplysia californica</name>
    <name type="common">California sea hare</name>
    <dbReference type="NCBI Taxonomy" id="6500"/>
    <lineage>
        <taxon>Eukaryota</taxon>
        <taxon>Metazoa</taxon>
        <taxon>Spiralia</taxon>
        <taxon>Lophotrochozoa</taxon>
        <taxon>Mollusca</taxon>
        <taxon>Gastropoda</taxon>
        <taxon>Heterobranchia</taxon>
        <taxon>Euthyneura</taxon>
        <taxon>Tectipleura</taxon>
        <taxon>Aplysiida</taxon>
        <taxon>Aplysioidea</taxon>
        <taxon>Aplysiidae</taxon>
        <taxon>Aplysia</taxon>
    </lineage>
</organism>
<evidence type="ECO:0000256" key="2">
    <source>
        <dbReference type="ARBA" id="ARBA00022676"/>
    </source>
</evidence>
<feature type="compositionally biased region" description="Basic and acidic residues" evidence="7">
    <location>
        <begin position="353"/>
        <end position="363"/>
    </location>
</feature>
<evidence type="ECO:0000256" key="1">
    <source>
        <dbReference type="ARBA" id="ARBA00004123"/>
    </source>
</evidence>
<feature type="compositionally biased region" description="Basic and acidic residues" evidence="7">
    <location>
        <begin position="316"/>
        <end position="330"/>
    </location>
</feature>
<sequence>MAGLGTLILESENIAGCSSATVRDYVKRVLTSEIKDISRYALIPHMVVVTLENVVQDFGAAESAVSVCPLVGKSVCVRLAESGSALVVSGMEQFPLPWECLIDYLEVCFADGRHCVSYCTVWPDSDYALVDFLTDEWAVRKKVLDAVPHFPMGEENVGCRMSFEPYYINFHDVLFQDLGLGKEVPPYVEESGMVPSLVENVDPEKDVDGLSTHAPAPDACRAEWDGRGNDIYEDKGNDIQLDVLTWNEEVTVAHASTEENDQNDDDVHHQRVNVEHNDRDVHHQRVNVEHNDGDVHHVNVEHNDGDVHHQRANVAHEDGSHDVTSPHDHTSAVPSAVRGDTGQTWAVSVEGTSVRKETGDKRVPTSRPSTARSRKSSFSLGHFSREVTVVGIKTQQGNDGSLQRQTGLRSDTFQGCGRRGLLYRSLATPLDCRQLAEEQTSLERKLLAREKEKEQLNQIPECCNLSKEFALPKLHMKVLERKCKSTKECSMHFDSDNRKVVLVGTPEGVQKCERELDERKENIEERFVQLSPNMSQILRQEMGKAFLNEHLAELCWELREYALYVAEDDKHRLDAAVASLKDRLHHRLVEKYIGDIPGQTQNVIASQVQALFKLLVVVEPRHHSFIIEGVKDDVEMARIRLTDLLREHALFERTFEVEGEKAEYFDTFLRNQVMKVPSDVQAFEPVYDRGTFRVKYKGKLDNVRQVLQERRILEERVTVRKFSIGKEFSKRKEDVPLILAHLDDDDFRSILKTLERKHRSILKCEKKFQSQRLEENVEQAERKDAPALTGTSLVAQAGDNCEVLIKAHGNILKEQSDVLVCVEGENFDMSKTTVAQAFRKVSPLMEGELHSARNARDAASSDVIVTQNTCDDLPCRAVVHVALTRWNQDTSPRHFAQVLQQALRVSGTPEVTSIAFPPMGCGRAFSFPPAQEARIVLATMKEVLRGTDVKSLTRISLMASNRQLYSEYKRLITDFFPLKSTSHEENVKQERSNKENSWLFECTDGLTDAEITVLLQGQRSNVLVTHLKQKIQEIFLHVEQFNDKLMEDWPTCTLDNISAEASRAKVWLSRPSFKTSCFLLKGKKKSVTEVLVFIKAQSRRLAVHLPRRRIQDAPNRDTTEFVSYALSCDELFPSYWSLNSPAKVLEIKESYDPDLHEKIVDVDQQTFDCIAKLVADTWDATRFGIGSDAKRLKELNCSQLRVLKVQRIENPALFDRYHLHRIEILRRTEKNGQLYPKLESVSPFQTQPETMRLDQFLAKELLREINEHYFFHGTHAGTAGAVAKQGLDPRIANPGAMAGRGVYLAEKSTKSDQYADPRNQRTPLGTPLTLLLVRVALGNVFHVDRSHPSLQSRHGNKLLGPPCTNCQSDEPCNCKKPRYDSVLVEDTSFLFREFVVYDRAHCYPEYIVTYVRE</sequence>